<sequence>MAKEEFRIYNSMTQQKEILKPNVPGKVGMYVCGVTAYDLSHIGHARAAVNFDVLYRYLQNIGYEVTYVRNFTDVDDKQYATVENFSEGANCCVMGPLDLHYVSLMLGGGPNAVEVMWQQKVLWKMVRWRLMLEENRLTWKE</sequence>
<evidence type="ECO:0000259" key="4">
    <source>
        <dbReference type="Pfam" id="PF01406"/>
    </source>
</evidence>
<organism evidence="5 6">
    <name type="scientific">Morus notabilis</name>
    <dbReference type="NCBI Taxonomy" id="981085"/>
    <lineage>
        <taxon>Eukaryota</taxon>
        <taxon>Viridiplantae</taxon>
        <taxon>Streptophyta</taxon>
        <taxon>Embryophyta</taxon>
        <taxon>Tracheophyta</taxon>
        <taxon>Spermatophyta</taxon>
        <taxon>Magnoliopsida</taxon>
        <taxon>eudicotyledons</taxon>
        <taxon>Gunneridae</taxon>
        <taxon>Pentapetalae</taxon>
        <taxon>rosids</taxon>
        <taxon>fabids</taxon>
        <taxon>Rosales</taxon>
        <taxon>Moraceae</taxon>
        <taxon>Moreae</taxon>
        <taxon>Morus</taxon>
    </lineage>
</organism>
<keyword evidence="1" id="KW-0436">Ligase</keyword>
<protein>
    <recommendedName>
        <fullName evidence="4">tRNA synthetases class I catalytic domain-containing protein</fullName>
    </recommendedName>
</protein>
<dbReference type="STRING" id="981085.W9RYB7"/>
<dbReference type="InterPro" id="IPR024909">
    <property type="entry name" value="Cys-tRNA/MSH_ligase"/>
</dbReference>
<dbReference type="PANTHER" id="PTHR10890">
    <property type="entry name" value="CYSTEINYL-TRNA SYNTHETASE"/>
    <property type="match status" value="1"/>
</dbReference>
<dbReference type="Gene3D" id="3.40.50.620">
    <property type="entry name" value="HUPs"/>
    <property type="match status" value="1"/>
</dbReference>
<dbReference type="Pfam" id="PF01406">
    <property type="entry name" value="tRNA-synt_1e"/>
    <property type="match status" value="1"/>
</dbReference>
<keyword evidence="6" id="KW-1185">Reference proteome</keyword>
<dbReference type="PANTHER" id="PTHR10890:SF26">
    <property type="entry name" value="CYSTEINE--TRNA LIGASE 1, CYTOPLASMIC-RELATED"/>
    <property type="match status" value="1"/>
</dbReference>
<reference evidence="6" key="1">
    <citation type="submission" date="2013-01" db="EMBL/GenBank/DDBJ databases">
        <title>Draft Genome Sequence of a Mulberry Tree, Morus notabilis C.K. Schneid.</title>
        <authorList>
            <person name="He N."/>
            <person name="Zhao S."/>
        </authorList>
    </citation>
    <scope>NUCLEOTIDE SEQUENCE</scope>
</reference>
<name>W9RYB7_9ROSA</name>
<dbReference type="GO" id="GO:0005737">
    <property type="term" value="C:cytoplasm"/>
    <property type="evidence" value="ECO:0007669"/>
    <property type="project" value="TreeGrafter"/>
</dbReference>
<dbReference type="InterPro" id="IPR032678">
    <property type="entry name" value="tRNA-synt_1_cat_dom"/>
</dbReference>
<gene>
    <name evidence="5" type="ORF">L484_015444</name>
</gene>
<dbReference type="SUPFAM" id="SSF52374">
    <property type="entry name" value="Nucleotidylyl transferase"/>
    <property type="match status" value="1"/>
</dbReference>
<proteinExistence type="predicted"/>
<evidence type="ECO:0000313" key="6">
    <source>
        <dbReference type="Proteomes" id="UP000030645"/>
    </source>
</evidence>
<dbReference type="EMBL" id="KE344760">
    <property type="protein sequence ID" value="EXB77519.1"/>
    <property type="molecule type" value="Genomic_DNA"/>
</dbReference>
<dbReference type="InterPro" id="IPR014729">
    <property type="entry name" value="Rossmann-like_a/b/a_fold"/>
</dbReference>
<keyword evidence="2" id="KW-0547">Nucleotide-binding</keyword>
<accession>W9RYB7</accession>
<evidence type="ECO:0000256" key="1">
    <source>
        <dbReference type="ARBA" id="ARBA00022598"/>
    </source>
</evidence>
<evidence type="ECO:0000256" key="3">
    <source>
        <dbReference type="ARBA" id="ARBA00022840"/>
    </source>
</evidence>
<evidence type="ECO:0000256" key="2">
    <source>
        <dbReference type="ARBA" id="ARBA00022741"/>
    </source>
</evidence>
<dbReference type="GO" id="GO:0004817">
    <property type="term" value="F:cysteine-tRNA ligase activity"/>
    <property type="evidence" value="ECO:0007669"/>
    <property type="project" value="TreeGrafter"/>
</dbReference>
<dbReference type="Proteomes" id="UP000030645">
    <property type="component" value="Unassembled WGS sequence"/>
</dbReference>
<dbReference type="GO" id="GO:0005524">
    <property type="term" value="F:ATP binding"/>
    <property type="evidence" value="ECO:0007669"/>
    <property type="project" value="UniProtKB-KW"/>
</dbReference>
<dbReference type="eggNOG" id="KOG2007">
    <property type="taxonomic scope" value="Eukaryota"/>
</dbReference>
<dbReference type="GO" id="GO:0006423">
    <property type="term" value="P:cysteinyl-tRNA aminoacylation"/>
    <property type="evidence" value="ECO:0007669"/>
    <property type="project" value="TreeGrafter"/>
</dbReference>
<keyword evidence="3" id="KW-0067">ATP-binding</keyword>
<evidence type="ECO:0000313" key="5">
    <source>
        <dbReference type="EMBL" id="EXB77519.1"/>
    </source>
</evidence>
<dbReference type="AlphaFoldDB" id="W9RYB7"/>
<dbReference type="PRINTS" id="PR00983">
    <property type="entry name" value="TRNASYNTHCYS"/>
</dbReference>
<feature type="domain" description="tRNA synthetases class I catalytic" evidence="4">
    <location>
        <begin position="20"/>
        <end position="79"/>
    </location>
</feature>